<evidence type="ECO:0000256" key="2">
    <source>
        <dbReference type="ARBA" id="ARBA00022679"/>
    </source>
</evidence>
<gene>
    <name evidence="4" type="ORF">EZS27_038209</name>
</gene>
<comment type="cofactor">
    <cofactor evidence="1">
        <name>pyridoxal 5'-phosphate</name>
        <dbReference type="ChEBI" id="CHEBI:597326"/>
    </cofactor>
</comment>
<feature type="non-terminal residue" evidence="4">
    <location>
        <position position="100"/>
    </location>
</feature>
<evidence type="ECO:0000256" key="1">
    <source>
        <dbReference type="ARBA" id="ARBA00001933"/>
    </source>
</evidence>
<dbReference type="InterPro" id="IPR015422">
    <property type="entry name" value="PyrdxlP-dep_Trfase_small"/>
</dbReference>
<dbReference type="GO" id="GO:0008710">
    <property type="term" value="F:8-amino-7-oxononanoate synthase activity"/>
    <property type="evidence" value="ECO:0007669"/>
    <property type="project" value="UniProtKB-EC"/>
</dbReference>
<accession>A0A5J4PLZ1</accession>
<dbReference type="InterPro" id="IPR050087">
    <property type="entry name" value="AON_synthase_class-II"/>
</dbReference>
<dbReference type="SUPFAM" id="SSF53383">
    <property type="entry name" value="PLP-dependent transferases"/>
    <property type="match status" value="1"/>
</dbReference>
<evidence type="ECO:0000313" key="4">
    <source>
        <dbReference type="EMBL" id="KAA6310495.1"/>
    </source>
</evidence>
<reference evidence="4" key="1">
    <citation type="submission" date="2019-03" db="EMBL/GenBank/DDBJ databases">
        <title>Single cell metagenomics reveals metabolic interactions within the superorganism composed of flagellate Streblomastix strix and complex community of Bacteroidetes bacteria on its surface.</title>
        <authorList>
            <person name="Treitli S.C."/>
            <person name="Kolisko M."/>
            <person name="Husnik F."/>
            <person name="Keeling P."/>
            <person name="Hampl V."/>
        </authorList>
    </citation>
    <scope>NUCLEOTIDE SEQUENCE</scope>
    <source>
        <strain evidence="4">STM</strain>
    </source>
</reference>
<dbReference type="EC" id="2.3.1.47" evidence="4"/>
<comment type="caution">
    <text evidence="4">The sequence shown here is derived from an EMBL/GenBank/DDBJ whole genome shotgun (WGS) entry which is preliminary data.</text>
</comment>
<feature type="domain" description="Aminotransferase class I/classII large" evidence="3">
    <location>
        <begin position="43"/>
        <end position="100"/>
    </location>
</feature>
<dbReference type="GO" id="GO:0030170">
    <property type="term" value="F:pyridoxal phosphate binding"/>
    <property type="evidence" value="ECO:0007669"/>
    <property type="project" value="InterPro"/>
</dbReference>
<dbReference type="InterPro" id="IPR015421">
    <property type="entry name" value="PyrdxlP-dep_Trfase_major"/>
</dbReference>
<proteinExistence type="predicted"/>
<dbReference type="InterPro" id="IPR004839">
    <property type="entry name" value="Aminotransferase_I/II_large"/>
</dbReference>
<dbReference type="AlphaFoldDB" id="A0A5J4PLZ1"/>
<keyword evidence="4" id="KW-0012">Acyltransferase</keyword>
<keyword evidence="2 4" id="KW-0808">Transferase</keyword>
<dbReference type="InterPro" id="IPR015424">
    <property type="entry name" value="PyrdxlP-dep_Trfase"/>
</dbReference>
<dbReference type="EMBL" id="SNRY01007398">
    <property type="protein sequence ID" value="KAA6310495.1"/>
    <property type="molecule type" value="Genomic_DNA"/>
</dbReference>
<evidence type="ECO:0000259" key="3">
    <source>
        <dbReference type="Pfam" id="PF00155"/>
    </source>
</evidence>
<dbReference type="Pfam" id="PF00155">
    <property type="entry name" value="Aminotran_1_2"/>
    <property type="match status" value="1"/>
</dbReference>
<organism evidence="4">
    <name type="scientific">termite gut metagenome</name>
    <dbReference type="NCBI Taxonomy" id="433724"/>
    <lineage>
        <taxon>unclassified sequences</taxon>
        <taxon>metagenomes</taxon>
        <taxon>organismal metagenomes</taxon>
    </lineage>
</organism>
<dbReference type="Gene3D" id="3.40.640.10">
    <property type="entry name" value="Type I PLP-dependent aspartate aminotransferase-like (Major domain)"/>
    <property type="match status" value="1"/>
</dbReference>
<protein>
    <submittedName>
        <fullName evidence="4">8-amino-7-oxononanoate synthase</fullName>
        <ecNumber evidence="4">2.3.1.47</ecNumber>
    </submittedName>
</protein>
<dbReference type="Gene3D" id="3.90.1150.10">
    <property type="entry name" value="Aspartate Aminotransferase, domain 1"/>
    <property type="match status" value="1"/>
</dbReference>
<sequence length="100" mass="11226">MGLLQDKLIKYDLPQKIKEQGVYPYFRCIESEQNAEVIMSGKKVLMFGSNSYLGLTNHPKVIEAAVKATRKYGTGCAGSRFLNGTLDLHLELEKELAEFV</sequence>
<name>A0A5J4PLZ1_9ZZZZ</name>
<dbReference type="PANTHER" id="PTHR13693:SF3">
    <property type="entry name" value="LD36009P"/>
    <property type="match status" value="1"/>
</dbReference>
<dbReference type="PANTHER" id="PTHR13693">
    <property type="entry name" value="CLASS II AMINOTRANSFERASE/8-AMINO-7-OXONONANOATE SYNTHASE"/>
    <property type="match status" value="1"/>
</dbReference>